<proteinExistence type="predicted"/>
<dbReference type="Proteomes" id="UP001221757">
    <property type="component" value="Unassembled WGS sequence"/>
</dbReference>
<evidence type="ECO:0000259" key="1">
    <source>
        <dbReference type="PROSITE" id="PS50097"/>
    </source>
</evidence>
<evidence type="ECO:0000313" key="2">
    <source>
        <dbReference type="EMBL" id="KAJ7682914.1"/>
    </source>
</evidence>
<evidence type="ECO:0000313" key="3">
    <source>
        <dbReference type="Proteomes" id="UP001221757"/>
    </source>
</evidence>
<reference evidence="2" key="1">
    <citation type="submission" date="2023-03" db="EMBL/GenBank/DDBJ databases">
        <title>Massive genome expansion in bonnet fungi (Mycena s.s.) driven by repeated elements and novel gene families across ecological guilds.</title>
        <authorList>
            <consortium name="Lawrence Berkeley National Laboratory"/>
            <person name="Harder C.B."/>
            <person name="Miyauchi S."/>
            <person name="Viragh M."/>
            <person name="Kuo A."/>
            <person name="Thoen E."/>
            <person name="Andreopoulos B."/>
            <person name="Lu D."/>
            <person name="Skrede I."/>
            <person name="Drula E."/>
            <person name="Henrissat B."/>
            <person name="Morin E."/>
            <person name="Kohler A."/>
            <person name="Barry K."/>
            <person name="LaButti K."/>
            <person name="Morin E."/>
            <person name="Salamov A."/>
            <person name="Lipzen A."/>
            <person name="Mereny Z."/>
            <person name="Hegedus B."/>
            <person name="Baldrian P."/>
            <person name="Stursova M."/>
            <person name="Weitz H."/>
            <person name="Taylor A."/>
            <person name="Grigoriev I.V."/>
            <person name="Nagy L.G."/>
            <person name="Martin F."/>
            <person name="Kauserud H."/>
        </authorList>
    </citation>
    <scope>NUCLEOTIDE SEQUENCE</scope>
    <source>
        <strain evidence="2">CBHHK067</strain>
    </source>
</reference>
<feature type="domain" description="BTB" evidence="1">
    <location>
        <begin position="26"/>
        <end position="97"/>
    </location>
</feature>
<gene>
    <name evidence="2" type="ORF">B0H17DRAFT_1138140</name>
</gene>
<dbReference type="SUPFAM" id="SSF54695">
    <property type="entry name" value="POZ domain"/>
    <property type="match status" value="1"/>
</dbReference>
<dbReference type="Pfam" id="PF00651">
    <property type="entry name" value="BTB"/>
    <property type="match status" value="1"/>
</dbReference>
<keyword evidence="3" id="KW-1185">Reference proteome</keyword>
<dbReference type="Gene3D" id="3.30.710.10">
    <property type="entry name" value="Potassium Channel Kv1.1, Chain A"/>
    <property type="match status" value="1"/>
</dbReference>
<sequence>MAEPAAKRQRTENSPITRSDIWHDDGSVVLQAEGIQFRVHWTLLSLNSAFFRDMRGLPQPPDQPAIEGCSVIELPDSSTDLHHLLNALYDPLLFSSESLPFPFIAAIVRLGRKYEFKKLLAAAVERLAYENPPTLEAHDRVAPKGVGPYVTTRINHYDGILFDTVSLAQENNLHSILACAYSRAVLYRPESILDGIKIHTASPVVTLSPLNQRICLLGRMRILQAQWKQPYPWDWLSSDDSVMGCTNISGCNATKKQILRESLMTGKLMVLILCFTDRRLCPACEPRYVEEMAKGRKVLWDRVPSFFDLPPWSELKNEL</sequence>
<dbReference type="PROSITE" id="PS50097">
    <property type="entry name" value="BTB"/>
    <property type="match status" value="1"/>
</dbReference>
<dbReference type="InterPro" id="IPR011333">
    <property type="entry name" value="SKP1/BTB/POZ_sf"/>
</dbReference>
<dbReference type="SMART" id="SM00225">
    <property type="entry name" value="BTB"/>
    <property type="match status" value="1"/>
</dbReference>
<accession>A0AAD7DAK3</accession>
<dbReference type="EMBL" id="JARKIE010000113">
    <property type="protein sequence ID" value="KAJ7682914.1"/>
    <property type="molecule type" value="Genomic_DNA"/>
</dbReference>
<dbReference type="AlphaFoldDB" id="A0AAD7DAK3"/>
<name>A0AAD7DAK3_MYCRO</name>
<dbReference type="InterPro" id="IPR000210">
    <property type="entry name" value="BTB/POZ_dom"/>
</dbReference>
<protein>
    <recommendedName>
        <fullName evidence="1">BTB domain-containing protein</fullName>
    </recommendedName>
</protein>
<organism evidence="2 3">
    <name type="scientific">Mycena rosella</name>
    <name type="common">Pink bonnet</name>
    <name type="synonym">Agaricus rosellus</name>
    <dbReference type="NCBI Taxonomy" id="1033263"/>
    <lineage>
        <taxon>Eukaryota</taxon>
        <taxon>Fungi</taxon>
        <taxon>Dikarya</taxon>
        <taxon>Basidiomycota</taxon>
        <taxon>Agaricomycotina</taxon>
        <taxon>Agaricomycetes</taxon>
        <taxon>Agaricomycetidae</taxon>
        <taxon>Agaricales</taxon>
        <taxon>Marasmiineae</taxon>
        <taxon>Mycenaceae</taxon>
        <taxon>Mycena</taxon>
    </lineage>
</organism>
<comment type="caution">
    <text evidence="2">The sequence shown here is derived from an EMBL/GenBank/DDBJ whole genome shotgun (WGS) entry which is preliminary data.</text>
</comment>
<dbReference type="CDD" id="cd18186">
    <property type="entry name" value="BTB_POZ_ZBTB_KLHL-like"/>
    <property type="match status" value="1"/>
</dbReference>